<dbReference type="Pfam" id="PF01063">
    <property type="entry name" value="Aminotran_4"/>
    <property type="match status" value="1"/>
</dbReference>
<sequence>MTPDAVQLIETLRVDPGGAMPLLAGHRERLRASCQALGFRWPADLFGQHLPQLASTLDRNTGHRVRVLVSPDGSYDVRSGPLAATPQPVSVRLATTPLLANPFWLRHKSTHRPWYRAAQAWLEAQGTVFDVIYCNAEHQLCEGSRSNIYVQDGAGQWLTPALSCGLLPGVQRQALLEQGLVREATLTKVDLISSPALRVSNALRGWLDARLSSSEDFPHERPASISH</sequence>
<dbReference type="InterPro" id="IPR036038">
    <property type="entry name" value="Aminotransferase-like"/>
</dbReference>
<dbReference type="InterPro" id="IPR043132">
    <property type="entry name" value="BCAT-like_C"/>
</dbReference>
<dbReference type="InterPro" id="IPR043131">
    <property type="entry name" value="BCAT-like_N"/>
</dbReference>
<gene>
    <name evidence="1" type="ORF">CKA81_01135</name>
</gene>
<name>A0A410G8E6_9BURK</name>
<dbReference type="InterPro" id="IPR001544">
    <property type="entry name" value="Aminotrans_IV"/>
</dbReference>
<dbReference type="Gene3D" id="3.30.470.10">
    <property type="match status" value="1"/>
</dbReference>
<reference evidence="1 2" key="1">
    <citation type="submission" date="2017-08" db="EMBL/GenBank/DDBJ databases">
        <authorList>
            <person name="Park S.-J."/>
            <person name="Kim H."/>
        </authorList>
    </citation>
    <scope>NUCLEOTIDE SEQUENCE [LARGE SCALE GENOMIC DNA]</scope>
    <source>
        <strain evidence="2">ye3</strain>
    </source>
</reference>
<dbReference type="GO" id="GO:0003824">
    <property type="term" value="F:catalytic activity"/>
    <property type="evidence" value="ECO:0007669"/>
    <property type="project" value="InterPro"/>
</dbReference>
<dbReference type="OrthoDB" id="9805628at2"/>
<dbReference type="RefSeq" id="WP_128353652.1">
    <property type="nucleotide sequence ID" value="NZ_CP022987.1"/>
</dbReference>
<dbReference type="SUPFAM" id="SSF56752">
    <property type="entry name" value="D-aminoacid aminotransferase-like PLP-dependent enzymes"/>
    <property type="match status" value="1"/>
</dbReference>
<dbReference type="EMBL" id="CP022987">
    <property type="protein sequence ID" value="QAA92598.1"/>
    <property type="molecule type" value="Genomic_DNA"/>
</dbReference>
<evidence type="ECO:0008006" key="3">
    <source>
        <dbReference type="Google" id="ProtNLM"/>
    </source>
</evidence>
<accession>A0A410G8E6</accession>
<dbReference type="Gene3D" id="3.20.10.10">
    <property type="entry name" value="D-amino Acid Aminotransferase, subunit A, domain 2"/>
    <property type="match status" value="1"/>
</dbReference>
<keyword evidence="2" id="KW-1185">Reference proteome</keyword>
<protein>
    <recommendedName>
        <fullName evidence="3">Aminotransferase</fullName>
    </recommendedName>
</protein>
<organism evidence="1 2">
    <name type="scientific">Pollutimonas thiosulfatoxidans</name>
    <dbReference type="NCBI Taxonomy" id="2028345"/>
    <lineage>
        <taxon>Bacteria</taxon>
        <taxon>Pseudomonadati</taxon>
        <taxon>Pseudomonadota</taxon>
        <taxon>Betaproteobacteria</taxon>
        <taxon>Burkholderiales</taxon>
        <taxon>Alcaligenaceae</taxon>
        <taxon>Pollutimonas</taxon>
    </lineage>
</organism>
<evidence type="ECO:0000313" key="2">
    <source>
        <dbReference type="Proteomes" id="UP000283474"/>
    </source>
</evidence>
<evidence type="ECO:0000313" key="1">
    <source>
        <dbReference type="EMBL" id="QAA92598.1"/>
    </source>
</evidence>
<dbReference type="AlphaFoldDB" id="A0A410G8E6"/>
<dbReference type="KEGG" id="pus:CKA81_01135"/>
<dbReference type="Proteomes" id="UP000283474">
    <property type="component" value="Chromosome"/>
</dbReference>
<proteinExistence type="predicted"/>